<keyword evidence="3 6" id="KW-0812">Transmembrane</keyword>
<dbReference type="RefSeq" id="WP_011422042.1">
    <property type="nucleotide sequence ID" value="NC_007760.1"/>
</dbReference>
<accession>Q2IDU9</accession>
<comment type="similarity">
    <text evidence="2">Belongs to the GtrA family.</text>
</comment>
<feature type="transmembrane region" description="Helical" evidence="6">
    <location>
        <begin position="21"/>
        <end position="43"/>
    </location>
</feature>
<feature type="transmembrane region" description="Helical" evidence="6">
    <location>
        <begin position="88"/>
        <end position="110"/>
    </location>
</feature>
<feature type="transmembrane region" description="Helical" evidence="6">
    <location>
        <begin position="430"/>
        <end position="452"/>
    </location>
</feature>
<feature type="transmembrane region" description="Helical" evidence="6">
    <location>
        <begin position="492"/>
        <end position="509"/>
    </location>
</feature>
<dbReference type="InterPro" id="IPR007267">
    <property type="entry name" value="GtrA_DPMS_TM"/>
</dbReference>
<evidence type="ECO:0000256" key="6">
    <source>
        <dbReference type="SAM" id="Phobius"/>
    </source>
</evidence>
<dbReference type="GO" id="GO:0000271">
    <property type="term" value="P:polysaccharide biosynthetic process"/>
    <property type="evidence" value="ECO:0007669"/>
    <property type="project" value="InterPro"/>
</dbReference>
<feature type="transmembrane region" description="Helical" evidence="6">
    <location>
        <begin position="49"/>
        <end position="67"/>
    </location>
</feature>
<evidence type="ECO:0000256" key="1">
    <source>
        <dbReference type="ARBA" id="ARBA00004141"/>
    </source>
</evidence>
<gene>
    <name evidence="8" type="ordered locus">Adeh_2990</name>
</gene>
<organism evidence="8 9">
    <name type="scientific">Anaeromyxobacter dehalogenans (strain 2CP-C)</name>
    <dbReference type="NCBI Taxonomy" id="290397"/>
    <lineage>
        <taxon>Bacteria</taxon>
        <taxon>Pseudomonadati</taxon>
        <taxon>Myxococcota</taxon>
        <taxon>Myxococcia</taxon>
        <taxon>Myxococcales</taxon>
        <taxon>Cystobacterineae</taxon>
        <taxon>Anaeromyxobacteraceae</taxon>
        <taxon>Anaeromyxobacter</taxon>
    </lineage>
</organism>
<dbReference type="KEGG" id="ade:Adeh_2990"/>
<dbReference type="AlphaFoldDB" id="Q2IDU9"/>
<evidence type="ECO:0000313" key="8">
    <source>
        <dbReference type="EMBL" id="ABC82760.1"/>
    </source>
</evidence>
<dbReference type="EMBL" id="CP000251">
    <property type="protein sequence ID" value="ABC82760.1"/>
    <property type="molecule type" value="Genomic_DNA"/>
</dbReference>
<keyword evidence="4 6" id="KW-1133">Transmembrane helix</keyword>
<protein>
    <submittedName>
        <fullName evidence="8">GtrA-like protein</fullName>
    </submittedName>
</protein>
<dbReference type="Proteomes" id="UP000001935">
    <property type="component" value="Chromosome"/>
</dbReference>
<feature type="transmembrane region" description="Helical" evidence="6">
    <location>
        <begin position="130"/>
        <end position="154"/>
    </location>
</feature>
<evidence type="ECO:0000256" key="2">
    <source>
        <dbReference type="ARBA" id="ARBA00009399"/>
    </source>
</evidence>
<name>Q2IDU9_ANADE</name>
<sequence length="704" mass="74220">MRFGSRIEDGTGAPGAGRLARFAAVGGSGVVVNLAVLHVLAQGLGVPEVAASAVAIEASVLSNFLLHDAITFRDRRGGRGRLARLGRYHAVSLVGVAIQLATFAALALLARHALGRPSLGPLRLPAQAAGIALAFAWSWAGSARWAWAGAGAAVRGPEAGARGRALLPAVLFGALVALHVLPIWLVRYFPTQDGPLHVENVLALLHHGASPLLRGYYEANWGAQPNWLTQALLAPLLSIVSPLTAEKLVLSGYTVLLPISFRAVLPRGARGWWAALAVFPFVHAYPFHMGFWNFCYGVALAFLAAGFWLRTRGRLGPGRFAALAVLSLLLYLAHSVAFAGALLFAGAVLGLRAARSLARARRHPARRRRVAAAYARRAAAGLAAAAPGLLLLGAWLLAHRDRVAARIPLPELAAKLAAGYSLVSIDRRELPLAMAVMLVLAVAVVHAALVRAGRGVRLLAHDGWLVAAAAFVLLYFAVPDVVAAGAHVSDRMALLALLCVAAWLGAASAGPGAPARRAAVALAAIAVVALGVRLDKQRQLSAYLEEYASASAAVEEGRVMLPLALSPYGPQDAHGRRMGYRIKPFLHATGWIVAARGGVDLKNSQANTDHCPVRFPAGRNPFHVIAGSLGRMEGVPPCVDLRGARRLGRLDYVLVWGATRELLETPCGAALAADLAARYEPVWLSAPRGMLEIWRPRAAVAVAR</sequence>
<evidence type="ECO:0000256" key="3">
    <source>
        <dbReference type="ARBA" id="ARBA00022692"/>
    </source>
</evidence>
<evidence type="ECO:0000256" key="4">
    <source>
        <dbReference type="ARBA" id="ARBA00022989"/>
    </source>
</evidence>
<feature type="domain" description="GtrA/DPMS transmembrane" evidence="7">
    <location>
        <begin position="21"/>
        <end position="147"/>
    </location>
</feature>
<feature type="transmembrane region" description="Helical" evidence="6">
    <location>
        <begin position="316"/>
        <end position="333"/>
    </location>
</feature>
<proteinExistence type="inferred from homology"/>
<dbReference type="PANTHER" id="PTHR38459:SF1">
    <property type="entry name" value="PROPHAGE BACTOPRENOL-LINKED GLUCOSE TRANSLOCASE HOMOLOG"/>
    <property type="match status" value="1"/>
</dbReference>
<feature type="transmembrane region" description="Helical" evidence="6">
    <location>
        <begin position="464"/>
        <end position="485"/>
    </location>
</feature>
<evidence type="ECO:0000313" key="9">
    <source>
        <dbReference type="Proteomes" id="UP000001935"/>
    </source>
</evidence>
<dbReference type="InterPro" id="IPR051401">
    <property type="entry name" value="GtrA_CellWall_Glycosyl"/>
</dbReference>
<dbReference type="PANTHER" id="PTHR38459">
    <property type="entry name" value="PROPHAGE BACTOPRENOL-LINKED GLUCOSE TRANSLOCASE HOMOLOG"/>
    <property type="match status" value="1"/>
</dbReference>
<comment type="subcellular location">
    <subcellularLocation>
        <location evidence="1">Membrane</location>
        <topology evidence="1">Multi-pass membrane protein</topology>
    </subcellularLocation>
</comment>
<feature type="transmembrane region" description="Helical" evidence="6">
    <location>
        <begin position="378"/>
        <end position="397"/>
    </location>
</feature>
<evidence type="ECO:0000256" key="5">
    <source>
        <dbReference type="ARBA" id="ARBA00023136"/>
    </source>
</evidence>
<dbReference type="Pfam" id="PF04138">
    <property type="entry name" value="GtrA_DPMS_TM"/>
    <property type="match status" value="1"/>
</dbReference>
<dbReference type="GO" id="GO:0005886">
    <property type="term" value="C:plasma membrane"/>
    <property type="evidence" value="ECO:0007669"/>
    <property type="project" value="TreeGrafter"/>
</dbReference>
<dbReference type="HOGENOM" id="CLU_394652_0_0_7"/>
<dbReference type="eggNOG" id="COG2246">
    <property type="taxonomic scope" value="Bacteria"/>
</dbReference>
<dbReference type="OrthoDB" id="7293882at2"/>
<reference evidence="8 9" key="1">
    <citation type="submission" date="2006-01" db="EMBL/GenBank/DDBJ databases">
        <title>Complete sequence of Anaeromyxobacter dehalogenans 2CP-C.</title>
        <authorList>
            <consortium name="US DOE Joint Genome Institute"/>
            <person name="Copeland A."/>
            <person name="Lucas S."/>
            <person name="Lapidus A."/>
            <person name="Barry K."/>
            <person name="Detter J.C."/>
            <person name="Glavina T."/>
            <person name="Hammon N."/>
            <person name="Israni S."/>
            <person name="Pitluck S."/>
            <person name="Brettin T."/>
            <person name="Bruce D."/>
            <person name="Han C."/>
            <person name="Tapia R."/>
            <person name="Gilna P."/>
            <person name="Kiss H."/>
            <person name="Schmutz J."/>
            <person name="Larimer F."/>
            <person name="Land M."/>
            <person name="Kyrpides N."/>
            <person name="Anderson I."/>
            <person name="Sanford R.A."/>
            <person name="Ritalahti K.M."/>
            <person name="Thomas H.S."/>
            <person name="Kirby J.R."/>
            <person name="Zhulin I.B."/>
            <person name="Loeffler F.E."/>
            <person name="Richardson P."/>
        </authorList>
    </citation>
    <scope>NUCLEOTIDE SEQUENCE [LARGE SCALE GENOMIC DNA]</scope>
    <source>
        <strain evidence="8 9">2CP-C</strain>
    </source>
</reference>
<feature type="transmembrane region" description="Helical" evidence="6">
    <location>
        <begin position="166"/>
        <end position="186"/>
    </location>
</feature>
<feature type="transmembrane region" description="Helical" evidence="6">
    <location>
        <begin position="291"/>
        <end position="309"/>
    </location>
</feature>
<evidence type="ECO:0000259" key="7">
    <source>
        <dbReference type="Pfam" id="PF04138"/>
    </source>
</evidence>
<keyword evidence="5 6" id="KW-0472">Membrane</keyword>